<gene>
    <name evidence="3" type="ORF">L596_008620</name>
</gene>
<keyword evidence="2" id="KW-0812">Transmembrane</keyword>
<evidence type="ECO:0000256" key="1">
    <source>
        <dbReference type="SAM" id="MobiDB-lite"/>
    </source>
</evidence>
<keyword evidence="2" id="KW-1133">Transmembrane helix</keyword>
<comment type="caution">
    <text evidence="3">The sequence shown here is derived from an EMBL/GenBank/DDBJ whole genome shotgun (WGS) entry which is preliminary data.</text>
</comment>
<dbReference type="OrthoDB" id="10592674at2759"/>
<keyword evidence="4" id="KW-1185">Reference proteome</keyword>
<protein>
    <submittedName>
        <fullName evidence="3">Uncharacterized protein</fullName>
    </submittedName>
</protein>
<evidence type="ECO:0000256" key="2">
    <source>
        <dbReference type="SAM" id="Phobius"/>
    </source>
</evidence>
<accession>A0A4V6A6C3</accession>
<feature type="transmembrane region" description="Helical" evidence="2">
    <location>
        <begin position="6"/>
        <end position="28"/>
    </location>
</feature>
<organism evidence="3 4">
    <name type="scientific">Steinernema carpocapsae</name>
    <name type="common">Entomopathogenic nematode</name>
    <dbReference type="NCBI Taxonomy" id="34508"/>
    <lineage>
        <taxon>Eukaryota</taxon>
        <taxon>Metazoa</taxon>
        <taxon>Ecdysozoa</taxon>
        <taxon>Nematoda</taxon>
        <taxon>Chromadorea</taxon>
        <taxon>Rhabditida</taxon>
        <taxon>Tylenchina</taxon>
        <taxon>Panagrolaimomorpha</taxon>
        <taxon>Strongyloidoidea</taxon>
        <taxon>Steinernematidae</taxon>
        <taxon>Steinernema</taxon>
    </lineage>
</organism>
<feature type="compositionally biased region" description="Low complexity" evidence="1">
    <location>
        <begin position="147"/>
        <end position="160"/>
    </location>
</feature>
<name>A0A4V6A6C3_STECR</name>
<evidence type="ECO:0000313" key="3">
    <source>
        <dbReference type="EMBL" id="TKR94325.1"/>
    </source>
</evidence>
<evidence type="ECO:0000313" key="4">
    <source>
        <dbReference type="Proteomes" id="UP000298663"/>
    </source>
</evidence>
<sequence>MVSESVHTSGTAVVAGCQFFILSLFIFVKGWNATLYVSLAFAILAALIFWAVLLIQGVAKLRYKVAPIVTVILLIAGMVVSIVTGVTAVVRTAHPGSSREVLHVVATYAFLSLVIGGLLLLLLFFAPPPRFENIEEELKDARDTLKKGNSTKNSTKNTTKSSERSVASSAE</sequence>
<dbReference type="AlphaFoldDB" id="A0A4V6A6C3"/>
<feature type="transmembrane region" description="Helical" evidence="2">
    <location>
        <begin position="65"/>
        <end position="89"/>
    </location>
</feature>
<feature type="region of interest" description="Disordered" evidence="1">
    <location>
        <begin position="142"/>
        <end position="171"/>
    </location>
</feature>
<reference evidence="3 4" key="1">
    <citation type="journal article" date="2015" name="Genome Biol.">
        <title>Comparative genomics of Steinernema reveals deeply conserved gene regulatory networks.</title>
        <authorList>
            <person name="Dillman A.R."/>
            <person name="Macchietto M."/>
            <person name="Porter C.F."/>
            <person name="Rogers A."/>
            <person name="Williams B."/>
            <person name="Antoshechkin I."/>
            <person name="Lee M.M."/>
            <person name="Goodwin Z."/>
            <person name="Lu X."/>
            <person name="Lewis E.E."/>
            <person name="Goodrich-Blair H."/>
            <person name="Stock S.P."/>
            <person name="Adams B.J."/>
            <person name="Sternberg P.W."/>
            <person name="Mortazavi A."/>
        </authorList>
    </citation>
    <scope>NUCLEOTIDE SEQUENCE [LARGE SCALE GENOMIC DNA]</scope>
    <source>
        <strain evidence="3 4">ALL</strain>
    </source>
</reference>
<dbReference type="EMBL" id="AZBU02000002">
    <property type="protein sequence ID" value="TKR94325.1"/>
    <property type="molecule type" value="Genomic_DNA"/>
</dbReference>
<proteinExistence type="predicted"/>
<reference evidence="3 4" key="2">
    <citation type="journal article" date="2019" name="G3 (Bethesda)">
        <title>Hybrid Assembly of the Genome of the Entomopathogenic Nematode Steinernema carpocapsae Identifies the X-Chromosome.</title>
        <authorList>
            <person name="Serra L."/>
            <person name="Macchietto M."/>
            <person name="Macias-Munoz A."/>
            <person name="McGill C.J."/>
            <person name="Rodriguez I.M."/>
            <person name="Rodriguez B."/>
            <person name="Murad R."/>
            <person name="Mortazavi A."/>
        </authorList>
    </citation>
    <scope>NUCLEOTIDE SEQUENCE [LARGE SCALE GENOMIC DNA]</scope>
    <source>
        <strain evidence="3 4">ALL</strain>
    </source>
</reference>
<dbReference type="Proteomes" id="UP000298663">
    <property type="component" value="Unassembled WGS sequence"/>
</dbReference>
<feature type="transmembrane region" description="Helical" evidence="2">
    <location>
        <begin position="35"/>
        <end position="59"/>
    </location>
</feature>
<feature type="transmembrane region" description="Helical" evidence="2">
    <location>
        <begin position="101"/>
        <end position="126"/>
    </location>
</feature>
<keyword evidence="2" id="KW-0472">Membrane</keyword>